<keyword evidence="1" id="KW-0732">Signal</keyword>
<proteinExistence type="predicted"/>
<evidence type="ECO:0000256" key="1">
    <source>
        <dbReference type="SAM" id="SignalP"/>
    </source>
</evidence>
<comment type="caution">
    <text evidence="2">The sequence shown here is derived from an EMBL/GenBank/DDBJ whole genome shotgun (WGS) entry which is preliminary data.</text>
</comment>
<accession>A0A8H7GP79</accession>
<evidence type="ECO:0000313" key="2">
    <source>
        <dbReference type="EMBL" id="KAF8000067.1"/>
    </source>
</evidence>
<feature type="chain" id="PRO_5034061233" evidence="1">
    <location>
        <begin position="22"/>
        <end position="244"/>
    </location>
</feature>
<evidence type="ECO:0000313" key="3">
    <source>
        <dbReference type="Proteomes" id="UP000649328"/>
    </source>
</evidence>
<reference evidence="2" key="1">
    <citation type="submission" date="2020-10" db="EMBL/GenBank/DDBJ databases">
        <title>The Whole-Genome Sequence of Metschnikowia persimmonesis, a Novel Endophytic Yeast Species Isolated from Medicinal Plant Diospyros kaki Thumb.</title>
        <authorList>
            <person name="Rahmat E."/>
            <person name="Kang Y."/>
        </authorList>
    </citation>
    <scope>NUCLEOTIDE SEQUENCE</scope>
    <source>
        <strain evidence="2">KIOM G15050</strain>
    </source>
</reference>
<sequence length="244" mass="28115">MNILHLSITAIIPLLVTGASGQGRYRHFSLLTKEAEAVSLNGVIEKTNNFTWESWGDPTNWTQIVETGLILEYERMQSFISESYFDVSRFDFAVPGISRAFSGLMDIARVTIFRNDQLYRQFGYCIMFFDEMVAATQVLMAPEEPLATTFDTLIANLADLYIRLLSIYDVQGTLDKRISDLYESIQDFYDEFSTWSREFWALSDIPPEKRVLFQEYSTKIEKKMKDTIGQLSRCMPQCAQMDSV</sequence>
<dbReference type="Proteomes" id="UP000649328">
    <property type="component" value="Unassembled WGS sequence"/>
</dbReference>
<feature type="signal peptide" evidence="1">
    <location>
        <begin position="1"/>
        <end position="21"/>
    </location>
</feature>
<name>A0A8H7GP79_9ASCO</name>
<dbReference type="AlphaFoldDB" id="A0A8H7GP79"/>
<protein>
    <submittedName>
        <fullName evidence="2">Uncharacterized protein</fullName>
    </submittedName>
</protein>
<dbReference type="EMBL" id="JACBPP010000008">
    <property type="protein sequence ID" value="KAF8000067.1"/>
    <property type="molecule type" value="Genomic_DNA"/>
</dbReference>
<organism evidence="2 3">
    <name type="scientific">Metschnikowia pulcherrima</name>
    <dbReference type="NCBI Taxonomy" id="27326"/>
    <lineage>
        <taxon>Eukaryota</taxon>
        <taxon>Fungi</taxon>
        <taxon>Dikarya</taxon>
        <taxon>Ascomycota</taxon>
        <taxon>Saccharomycotina</taxon>
        <taxon>Pichiomycetes</taxon>
        <taxon>Metschnikowiaceae</taxon>
        <taxon>Metschnikowia</taxon>
    </lineage>
</organism>
<gene>
    <name evidence="2" type="ORF">HF325_005916</name>
</gene>
<keyword evidence="3" id="KW-1185">Reference proteome</keyword>